<accession>A0AAV1J0N2</accession>
<organism evidence="1 2">
    <name type="scientific">Leptosia nina</name>
    <dbReference type="NCBI Taxonomy" id="320188"/>
    <lineage>
        <taxon>Eukaryota</taxon>
        <taxon>Metazoa</taxon>
        <taxon>Ecdysozoa</taxon>
        <taxon>Arthropoda</taxon>
        <taxon>Hexapoda</taxon>
        <taxon>Insecta</taxon>
        <taxon>Pterygota</taxon>
        <taxon>Neoptera</taxon>
        <taxon>Endopterygota</taxon>
        <taxon>Lepidoptera</taxon>
        <taxon>Glossata</taxon>
        <taxon>Ditrysia</taxon>
        <taxon>Papilionoidea</taxon>
        <taxon>Pieridae</taxon>
        <taxon>Pierinae</taxon>
        <taxon>Leptosia</taxon>
    </lineage>
</organism>
<protein>
    <submittedName>
        <fullName evidence="1">Uncharacterized protein</fullName>
    </submittedName>
</protein>
<sequence>MLVTAELVGSVRGKKYQFVSPRFNCLQPERRVKHKKLISSGMKFAAGNPRLPSVRRAPRPPLASSYFVCHLLITSRLIKHRLAPFIMVYDISDYDTNSLPLLGRARAGASWLSEGFARVCIIKGPVPRSGRRRGRLCPPLGLVNTNLGTRNV</sequence>
<proteinExistence type="predicted"/>
<evidence type="ECO:0000313" key="1">
    <source>
        <dbReference type="EMBL" id="CAK1542994.1"/>
    </source>
</evidence>
<gene>
    <name evidence="1" type="ORF">LNINA_LOCUS2836</name>
</gene>
<reference evidence="1 2" key="1">
    <citation type="submission" date="2023-11" db="EMBL/GenBank/DDBJ databases">
        <authorList>
            <person name="Okamura Y."/>
        </authorList>
    </citation>
    <scope>NUCLEOTIDE SEQUENCE [LARGE SCALE GENOMIC DNA]</scope>
</reference>
<name>A0AAV1J0N2_9NEOP</name>
<evidence type="ECO:0000313" key="2">
    <source>
        <dbReference type="Proteomes" id="UP001497472"/>
    </source>
</evidence>
<comment type="caution">
    <text evidence="1">The sequence shown here is derived from an EMBL/GenBank/DDBJ whole genome shotgun (WGS) entry which is preliminary data.</text>
</comment>
<dbReference type="Proteomes" id="UP001497472">
    <property type="component" value="Unassembled WGS sequence"/>
</dbReference>
<keyword evidence="2" id="KW-1185">Reference proteome</keyword>
<dbReference type="AlphaFoldDB" id="A0AAV1J0N2"/>
<dbReference type="EMBL" id="CAVLEF010000004">
    <property type="protein sequence ID" value="CAK1542994.1"/>
    <property type="molecule type" value="Genomic_DNA"/>
</dbReference>